<reference evidence="9 12" key="2">
    <citation type="submission" date="2021-03" db="EMBL/GenBank/DDBJ databases">
        <title>Clinical course, treatment and visual outcome of an outbreak of Burkholderia contaminans endophthalmitis following cataract surgery.</title>
        <authorList>
            <person name="Lind C."/>
            <person name="Olsen K."/>
            <person name="Angelsen N.K."/>
            <person name="Krefting E.A."/>
            <person name="Fossen K."/>
            <person name="Gravningen K."/>
            <person name="Depoorter E."/>
            <person name="Vandamme P."/>
            <person name="Bertelsen G."/>
        </authorList>
    </citation>
    <scope>NUCLEOTIDE SEQUENCE [LARGE SCALE GENOMIC DNA]</scope>
    <source>
        <strain evidence="9 12">51242556</strain>
    </source>
</reference>
<evidence type="ECO:0000313" key="8">
    <source>
        <dbReference type="EMBL" id="MBK1935028.1"/>
    </source>
</evidence>
<dbReference type="Pfam" id="PF02465">
    <property type="entry name" value="FliD_N"/>
    <property type="match status" value="1"/>
</dbReference>
<accession>A0A1E3FH47</accession>
<keyword evidence="8" id="KW-0966">Cell projection</keyword>
<dbReference type="Proteomes" id="UP001220209">
    <property type="component" value="Chromosome 1"/>
</dbReference>
<evidence type="ECO:0000256" key="5">
    <source>
        <dbReference type="RuleBase" id="RU362066"/>
    </source>
</evidence>
<dbReference type="Proteomes" id="UP000611459">
    <property type="component" value="Unassembled WGS sequence"/>
</dbReference>
<dbReference type="AlphaFoldDB" id="A0A1E3FH47"/>
<keyword evidence="8" id="KW-0282">Flagellum</keyword>
<dbReference type="GO" id="GO:0071973">
    <property type="term" value="P:bacterial-type flagellum-dependent cell motility"/>
    <property type="evidence" value="ECO:0007669"/>
    <property type="project" value="TreeGrafter"/>
</dbReference>
<dbReference type="EMBL" id="JAENIB010000025">
    <property type="protein sequence ID" value="MBK1935028.1"/>
    <property type="molecule type" value="Genomic_DNA"/>
</dbReference>
<dbReference type="EMBL" id="CP090640">
    <property type="protein sequence ID" value="WFN18539.1"/>
    <property type="molecule type" value="Genomic_DNA"/>
</dbReference>
<organism evidence="8 11">
    <name type="scientific">Burkholderia contaminans</name>
    <dbReference type="NCBI Taxonomy" id="488447"/>
    <lineage>
        <taxon>Bacteria</taxon>
        <taxon>Pseudomonadati</taxon>
        <taxon>Pseudomonadota</taxon>
        <taxon>Betaproteobacteria</taxon>
        <taxon>Burkholderiales</taxon>
        <taxon>Burkholderiaceae</taxon>
        <taxon>Burkholderia</taxon>
        <taxon>Burkholderia cepacia complex</taxon>
    </lineage>
</organism>
<dbReference type="PANTHER" id="PTHR30288:SF0">
    <property type="entry name" value="FLAGELLAR HOOK-ASSOCIATED PROTEIN 2"/>
    <property type="match status" value="1"/>
</dbReference>
<keyword evidence="12" id="KW-1185">Reference proteome</keyword>
<dbReference type="GO" id="GO:0009421">
    <property type="term" value="C:bacterial-type flagellum filament cap"/>
    <property type="evidence" value="ECO:0007669"/>
    <property type="project" value="InterPro"/>
</dbReference>
<comment type="function">
    <text evidence="5">Required for morphogenesis and for the elongation of the flagellar filament by facilitating polymerization of the flagellin monomers at the tip of growing filament. Forms a capping structure, which prevents flagellin subunits (transported through the central channel of the flagellum) from leaking out without polymerization at the distal end.</text>
</comment>
<dbReference type="GO" id="GO:0007155">
    <property type="term" value="P:cell adhesion"/>
    <property type="evidence" value="ECO:0007669"/>
    <property type="project" value="InterPro"/>
</dbReference>
<dbReference type="Proteomes" id="UP000664048">
    <property type="component" value="Unassembled WGS sequence"/>
</dbReference>
<evidence type="ECO:0000259" key="7">
    <source>
        <dbReference type="Pfam" id="PF07195"/>
    </source>
</evidence>
<protein>
    <recommendedName>
        <fullName evidence="5">Flagellar hook-associated protein 2</fullName>
        <shortName evidence="5">HAP2</shortName>
    </recommendedName>
    <alternativeName>
        <fullName evidence="5">Flagellar cap protein</fullName>
    </alternativeName>
</protein>
<evidence type="ECO:0000256" key="4">
    <source>
        <dbReference type="ARBA" id="ARBA00023143"/>
    </source>
</evidence>
<evidence type="ECO:0000313" key="13">
    <source>
        <dbReference type="Proteomes" id="UP001220209"/>
    </source>
</evidence>
<dbReference type="GO" id="GO:0005576">
    <property type="term" value="C:extracellular region"/>
    <property type="evidence" value="ECO:0007669"/>
    <property type="project" value="UniProtKB-SubCell"/>
</dbReference>
<comment type="subunit">
    <text evidence="2 5">Homopentamer.</text>
</comment>
<reference evidence="8" key="1">
    <citation type="submission" date="2021-01" db="EMBL/GenBank/DDBJ databases">
        <title>Outbreak of Burkholderia contaminns endophthalmitis traced to a clinical ventilation system.</title>
        <authorList>
            <person name="Lipuma J."/>
            <person name="Spilker T."/>
            <person name="Kratholm J."/>
        </authorList>
    </citation>
    <scope>NUCLEOTIDE SEQUENCE</scope>
    <source>
        <strain evidence="8">HI4954</strain>
    </source>
</reference>
<dbReference type="GO" id="GO:0009424">
    <property type="term" value="C:bacterial-type flagellum hook"/>
    <property type="evidence" value="ECO:0007669"/>
    <property type="project" value="UniProtKB-UniRule"/>
</dbReference>
<evidence type="ECO:0000259" key="6">
    <source>
        <dbReference type="Pfam" id="PF02465"/>
    </source>
</evidence>
<keyword evidence="3" id="KW-0175">Coiled coil</keyword>
<keyword evidence="8" id="KW-0969">Cilium</keyword>
<dbReference type="InterPro" id="IPR010809">
    <property type="entry name" value="FliD_C"/>
</dbReference>
<feature type="domain" description="Flagellar hook-associated protein 2 N-terminal" evidence="6">
    <location>
        <begin position="30"/>
        <end position="127"/>
    </location>
</feature>
<evidence type="ECO:0000256" key="3">
    <source>
        <dbReference type="ARBA" id="ARBA00023054"/>
    </source>
</evidence>
<dbReference type="PANTHER" id="PTHR30288">
    <property type="entry name" value="FLAGELLAR CAP/ASSEMBLY PROTEIN FLID"/>
    <property type="match status" value="1"/>
</dbReference>
<sequence>MATTTPVSSTDITTLLSQAGQSIISGATNSSLDVNTLVTTLVNAKTAGQLQTLQTRQTNDNTQLSAIGQLKGALSALQTALTGLSNGTTLGSLAATASGTGIATTVTSGSGAVAGSYSVNVTQLATANKLSSAGVTSADTISAGSLSITFGSNPAFNVNVAAGASLSDIASSINSASGNAGVTASVITGSDGQHLVMQSNATGAANTISISGTGVNSKLTSGYSTVTPAADAKLTIDGTPVSSASNNVSGALTGVTLALSQAAVGTTQTVTLSQDTAAATTAITNFATAYTNFVNTAKSLTSYDPTAKTAGPLLGDAMMNTIRNTLATTLSSGVTTGGTTYALGSIGINVDSTGAMSVDTAALTTALKSNGSAVAAIFNQTNGIAQALNANINTYTQTSGLIDQRTTAINADLTSVQNQATQLQTYSSQLTTQYTAQFTALNTLMAQMANNTRYLTQLFGGQNSAGAMATNK</sequence>
<dbReference type="GeneID" id="93193568"/>
<name>A0A1E3FH47_9BURK</name>
<dbReference type="RefSeq" id="WP_039346847.1">
    <property type="nucleotide sequence ID" value="NZ_AP018358.1"/>
</dbReference>
<dbReference type="InterPro" id="IPR003481">
    <property type="entry name" value="FliD_N"/>
</dbReference>
<gene>
    <name evidence="8" type="primary">fliD</name>
    <name evidence="9" type="ORF">J4M89_24975</name>
    <name evidence="8" type="ORF">JIN94_34585</name>
    <name evidence="10" type="ORF">LXE91_05785</name>
</gene>
<keyword evidence="4 5" id="KW-0975">Bacterial flagellum</keyword>
<proteinExistence type="inferred from homology"/>
<evidence type="ECO:0000313" key="12">
    <source>
        <dbReference type="Proteomes" id="UP000664048"/>
    </source>
</evidence>
<evidence type="ECO:0000313" key="10">
    <source>
        <dbReference type="EMBL" id="WFN18539.1"/>
    </source>
</evidence>
<feature type="domain" description="Flagellar hook-associated protein 2 C-terminal" evidence="7">
    <location>
        <begin position="229"/>
        <end position="449"/>
    </location>
</feature>
<comment type="similarity">
    <text evidence="1 5">Belongs to the FliD family.</text>
</comment>
<evidence type="ECO:0000313" key="9">
    <source>
        <dbReference type="EMBL" id="MBO1832643.1"/>
    </source>
</evidence>
<evidence type="ECO:0000256" key="2">
    <source>
        <dbReference type="ARBA" id="ARBA00011255"/>
    </source>
</evidence>
<dbReference type="EMBL" id="JAGEMX010000008">
    <property type="protein sequence ID" value="MBO1832643.1"/>
    <property type="molecule type" value="Genomic_DNA"/>
</dbReference>
<dbReference type="Pfam" id="PF07195">
    <property type="entry name" value="FliD_C"/>
    <property type="match status" value="1"/>
</dbReference>
<dbReference type="InterPro" id="IPR040026">
    <property type="entry name" value="FliD"/>
</dbReference>
<evidence type="ECO:0000313" key="11">
    <source>
        <dbReference type="Proteomes" id="UP000611459"/>
    </source>
</evidence>
<keyword evidence="5" id="KW-0964">Secreted</keyword>
<dbReference type="OrthoDB" id="9034667at2"/>
<evidence type="ECO:0000256" key="1">
    <source>
        <dbReference type="ARBA" id="ARBA00009764"/>
    </source>
</evidence>
<reference evidence="10 13" key="3">
    <citation type="submission" date="2021-12" db="EMBL/GenBank/DDBJ databases">
        <title>Genomic and phenotypic characterization of three Burkholderia contaminans isolates recovered from different sources.</title>
        <authorList>
            <person name="Lopez De Volder A."/>
            <person name="Fan Y."/>
            <person name="Nunvar J."/>
            <person name="Herrera T."/>
            <person name="Timp W."/>
            <person name="Degrossi J."/>
        </authorList>
    </citation>
    <scope>NUCLEOTIDE SEQUENCE [LARGE SCALE GENOMIC DNA]</scope>
    <source>
        <strain evidence="10 13">LMG 23361</strain>
    </source>
</reference>
<comment type="subcellular location">
    <subcellularLocation>
        <location evidence="5">Secreted</location>
    </subcellularLocation>
    <subcellularLocation>
        <location evidence="5">Bacterial flagellum</location>
    </subcellularLocation>
</comment>